<keyword evidence="1" id="KW-1277">Toxin-antitoxin system</keyword>
<protein>
    <submittedName>
        <fullName evidence="2">Post-segregation antitoxin (Ccd killing mechanism protein) encoded by the F plasmid</fullName>
    </submittedName>
</protein>
<evidence type="ECO:0000256" key="1">
    <source>
        <dbReference type="ARBA" id="ARBA00022649"/>
    </source>
</evidence>
<organism evidence="2 3">
    <name type="scientific">Bordetella ansorpii</name>
    <dbReference type="NCBI Taxonomy" id="288768"/>
    <lineage>
        <taxon>Bacteria</taxon>
        <taxon>Pseudomonadati</taxon>
        <taxon>Pseudomonadota</taxon>
        <taxon>Betaproteobacteria</taxon>
        <taxon>Burkholderiales</taxon>
        <taxon>Alcaligenaceae</taxon>
        <taxon>Bordetella</taxon>
    </lineage>
</organism>
<evidence type="ECO:0000313" key="2">
    <source>
        <dbReference type="EMBL" id="SAH97074.1"/>
    </source>
</evidence>
<sequence>MVETSTKTAPKRATNISLSLDVYESARELGMNISQLCDQLLREAIRVERARRWADEHADFIDAYNRLTEAEGLPLDQWRSF</sequence>
<dbReference type="AlphaFoldDB" id="A0A157LKL6"/>
<evidence type="ECO:0000313" key="3">
    <source>
        <dbReference type="Proteomes" id="UP000077037"/>
    </source>
</evidence>
<proteinExistence type="predicted"/>
<dbReference type="RefSeq" id="WP_156522990.1">
    <property type="nucleotide sequence ID" value="NZ_FKBS01000007.1"/>
</dbReference>
<dbReference type="EMBL" id="FKBS01000007">
    <property type="protein sequence ID" value="SAH97074.1"/>
    <property type="molecule type" value="Genomic_DNA"/>
</dbReference>
<gene>
    <name evidence="2" type="ORF">SAMEA1982600_00796</name>
</gene>
<reference evidence="2 3" key="1">
    <citation type="submission" date="2016-03" db="EMBL/GenBank/DDBJ databases">
        <authorList>
            <consortium name="Pathogen Informatics"/>
        </authorList>
    </citation>
    <scope>NUCLEOTIDE SEQUENCE [LARGE SCALE GENOMIC DNA]</scope>
    <source>
        <strain evidence="2 3">NCTC13364</strain>
    </source>
</reference>
<dbReference type="Pfam" id="PF07362">
    <property type="entry name" value="CcdA"/>
    <property type="match status" value="1"/>
</dbReference>
<dbReference type="InterPro" id="IPR009956">
    <property type="entry name" value="Post-segregation_anti-tox_CcdA"/>
</dbReference>
<accession>A0A157LKL6</accession>
<name>A0A157LKL6_9BORD</name>
<dbReference type="Proteomes" id="UP000077037">
    <property type="component" value="Unassembled WGS sequence"/>
</dbReference>
<dbReference type="OrthoDB" id="8687660at2"/>